<feature type="domain" description="AMP-dependent synthetase/ligase" evidence="6">
    <location>
        <begin position="11"/>
        <end position="347"/>
    </location>
</feature>
<dbReference type="InterPro" id="IPR042099">
    <property type="entry name" value="ANL_N_sf"/>
</dbReference>
<dbReference type="RefSeq" id="WP_110397349.1">
    <property type="nucleotide sequence ID" value="NZ_JBHUHB010000001.1"/>
</dbReference>
<evidence type="ECO:0000259" key="7">
    <source>
        <dbReference type="Pfam" id="PF13193"/>
    </source>
</evidence>
<dbReference type="NCBIfam" id="NF002966">
    <property type="entry name" value="PRK03640.1"/>
    <property type="match status" value="1"/>
</dbReference>
<dbReference type="Pfam" id="PF00501">
    <property type="entry name" value="AMP-binding"/>
    <property type="match status" value="1"/>
</dbReference>
<dbReference type="GO" id="GO:0006631">
    <property type="term" value="P:fatty acid metabolic process"/>
    <property type="evidence" value="ECO:0007669"/>
    <property type="project" value="TreeGrafter"/>
</dbReference>
<comment type="pathway">
    <text evidence="5">Quinol/quinone metabolism; 1,4-dihydroxy-2-naphthoate biosynthesis; 1,4-dihydroxy-2-naphthoate from chorismate: step 5/7.</text>
</comment>
<dbReference type="Gene3D" id="3.30.300.30">
    <property type="match status" value="1"/>
</dbReference>
<name>A0A2V3VXW0_9BACI</name>
<keyword evidence="3 5" id="KW-0547">Nucleotide-binding</keyword>
<dbReference type="InterPro" id="IPR000873">
    <property type="entry name" value="AMP-dep_synth/lig_dom"/>
</dbReference>
<reference evidence="8 9" key="1">
    <citation type="submission" date="2018-05" db="EMBL/GenBank/DDBJ databases">
        <title>Genomic Encyclopedia of Type Strains, Phase IV (KMG-IV): sequencing the most valuable type-strain genomes for metagenomic binning, comparative biology and taxonomic classification.</title>
        <authorList>
            <person name="Goeker M."/>
        </authorList>
    </citation>
    <scope>NUCLEOTIDE SEQUENCE [LARGE SCALE GENOMIC DNA]</scope>
    <source>
        <strain evidence="8 9">DSM 28556</strain>
    </source>
</reference>
<comment type="caution">
    <text evidence="8">The sequence shown here is derived from an EMBL/GenBank/DDBJ whole genome shotgun (WGS) entry which is preliminary data.</text>
</comment>
<comment type="pathway">
    <text evidence="5">Quinol/quinone metabolism; menaquinone biosynthesis.</text>
</comment>
<dbReference type="GO" id="GO:0009234">
    <property type="term" value="P:menaquinone biosynthetic process"/>
    <property type="evidence" value="ECO:0007669"/>
    <property type="project" value="UniProtKB-UniRule"/>
</dbReference>
<keyword evidence="4 5" id="KW-0067">ATP-binding</keyword>
<dbReference type="InterPro" id="IPR025110">
    <property type="entry name" value="AMP-bd_C"/>
</dbReference>
<evidence type="ECO:0000259" key="6">
    <source>
        <dbReference type="Pfam" id="PF00501"/>
    </source>
</evidence>
<dbReference type="AlphaFoldDB" id="A0A2V3VXW0"/>
<proteinExistence type="inferred from homology"/>
<dbReference type="Pfam" id="PF13193">
    <property type="entry name" value="AMP-binding_C"/>
    <property type="match status" value="1"/>
</dbReference>
<feature type="domain" description="AMP-binding enzyme C-terminal" evidence="7">
    <location>
        <begin position="398"/>
        <end position="472"/>
    </location>
</feature>
<evidence type="ECO:0000313" key="8">
    <source>
        <dbReference type="EMBL" id="PXW81399.1"/>
    </source>
</evidence>
<evidence type="ECO:0000256" key="1">
    <source>
        <dbReference type="ARBA" id="ARBA00022428"/>
    </source>
</evidence>
<sequence>MLNETMPHWLTKQAELSPHKIAIENTDDRTLSFLQLEQESKTFAKKIATLGIGENAKVAILSTNRTDMVIAIHALSYLKAVAVLLNTRLSKQELQYQLKQSETTLVITTERLRNDKKLDFPLQKTYSDIQVLNEAEIKLPTQINVQDPFTMMFTSGTTGNPKGVIHTYGNHWASAIGSMLNLGLNKDDKWLLTLPIFHVGGLSILLRSVIYGMTVFLMEKYDSNQFYETIMEKKITIISLVTLMLKQFLKKVGKTPLPNHVRCFLLGGGSVPEPILKQVAEKQIPLFQSYGMTETSSQIVTLSADYAFEKLGSAGKPLFQAALKIWNQNEEGIGEIVVKGPMVMKGYVNNEQANESSFEDGWFKTGDLGYLDEDNFLYVVDRRTDLIISGGENIYPSEIENVILGVEGIVEVAVIGRKDETWGQVPVAFVVRSCSDVSQQMIDEHIKIKLASFKLPKKMYFVQSLPRNASNKIMRHKLKDLLEE</sequence>
<dbReference type="EC" id="6.2.1.26" evidence="5"/>
<dbReference type="NCBIfam" id="TIGR01923">
    <property type="entry name" value="menE"/>
    <property type="match status" value="1"/>
</dbReference>
<dbReference type="PROSITE" id="PS00455">
    <property type="entry name" value="AMP_BINDING"/>
    <property type="match status" value="1"/>
</dbReference>
<evidence type="ECO:0000256" key="5">
    <source>
        <dbReference type="HAMAP-Rule" id="MF_00731"/>
    </source>
</evidence>
<gene>
    <name evidence="5" type="primary">menE</name>
    <name evidence="8" type="ORF">DFR56_1227</name>
</gene>
<dbReference type="InterPro" id="IPR010192">
    <property type="entry name" value="MenE"/>
</dbReference>
<keyword evidence="2 5" id="KW-0436">Ligase</keyword>
<dbReference type="EMBL" id="QJJQ01000022">
    <property type="protein sequence ID" value="PXW81399.1"/>
    <property type="molecule type" value="Genomic_DNA"/>
</dbReference>
<comment type="similarity">
    <text evidence="5">Belongs to the ATP-dependent AMP-binding enzyme family. MenE subfamily.</text>
</comment>
<organism evidence="8 9">
    <name type="scientific">Pseudogracilibacillus auburnensis</name>
    <dbReference type="NCBI Taxonomy" id="1494959"/>
    <lineage>
        <taxon>Bacteria</taxon>
        <taxon>Bacillati</taxon>
        <taxon>Bacillota</taxon>
        <taxon>Bacilli</taxon>
        <taxon>Bacillales</taxon>
        <taxon>Bacillaceae</taxon>
        <taxon>Pseudogracilibacillus</taxon>
    </lineage>
</organism>
<dbReference type="HAMAP" id="MF_00731">
    <property type="entry name" value="MenE"/>
    <property type="match status" value="1"/>
</dbReference>
<dbReference type="Gene3D" id="3.40.50.12780">
    <property type="entry name" value="N-terminal domain of ligase-like"/>
    <property type="match status" value="1"/>
</dbReference>
<dbReference type="Proteomes" id="UP000247978">
    <property type="component" value="Unassembled WGS sequence"/>
</dbReference>
<accession>A0A2V3VXW0</accession>
<keyword evidence="9" id="KW-1185">Reference proteome</keyword>
<dbReference type="SUPFAM" id="SSF56801">
    <property type="entry name" value="Acetyl-CoA synthetase-like"/>
    <property type="match status" value="1"/>
</dbReference>
<evidence type="ECO:0000256" key="4">
    <source>
        <dbReference type="ARBA" id="ARBA00022840"/>
    </source>
</evidence>
<comment type="catalytic activity">
    <reaction evidence="5">
        <text>2-succinylbenzoate + ATP + CoA = 2-succinylbenzoyl-CoA + AMP + diphosphate</text>
        <dbReference type="Rhea" id="RHEA:17009"/>
        <dbReference type="ChEBI" id="CHEBI:18325"/>
        <dbReference type="ChEBI" id="CHEBI:30616"/>
        <dbReference type="ChEBI" id="CHEBI:33019"/>
        <dbReference type="ChEBI" id="CHEBI:57287"/>
        <dbReference type="ChEBI" id="CHEBI:57364"/>
        <dbReference type="ChEBI" id="CHEBI:456215"/>
        <dbReference type="EC" id="6.2.1.26"/>
    </reaction>
</comment>
<dbReference type="GO" id="GO:0031956">
    <property type="term" value="F:medium-chain fatty acid-CoA ligase activity"/>
    <property type="evidence" value="ECO:0007669"/>
    <property type="project" value="TreeGrafter"/>
</dbReference>
<evidence type="ECO:0000256" key="2">
    <source>
        <dbReference type="ARBA" id="ARBA00022598"/>
    </source>
</evidence>
<dbReference type="OrthoDB" id="9762242at2"/>
<dbReference type="PANTHER" id="PTHR43201:SF5">
    <property type="entry name" value="MEDIUM-CHAIN ACYL-COA LIGASE ACSF2, MITOCHONDRIAL"/>
    <property type="match status" value="1"/>
</dbReference>
<dbReference type="PANTHER" id="PTHR43201">
    <property type="entry name" value="ACYL-COA SYNTHETASE"/>
    <property type="match status" value="1"/>
</dbReference>
<dbReference type="UniPathway" id="UPA01057">
    <property type="reaction ID" value="UER00166"/>
</dbReference>
<keyword evidence="1 5" id="KW-0474">Menaquinone biosynthesis</keyword>
<dbReference type="InterPro" id="IPR045851">
    <property type="entry name" value="AMP-bd_C_sf"/>
</dbReference>
<dbReference type="InterPro" id="IPR020845">
    <property type="entry name" value="AMP-binding_CS"/>
</dbReference>
<dbReference type="UniPathway" id="UPA00079"/>
<evidence type="ECO:0000313" key="9">
    <source>
        <dbReference type="Proteomes" id="UP000247978"/>
    </source>
</evidence>
<dbReference type="GO" id="GO:0008756">
    <property type="term" value="F:o-succinylbenzoate-CoA ligase activity"/>
    <property type="evidence" value="ECO:0007669"/>
    <property type="project" value="UniProtKB-UniRule"/>
</dbReference>
<dbReference type="GO" id="GO:0005524">
    <property type="term" value="F:ATP binding"/>
    <property type="evidence" value="ECO:0007669"/>
    <property type="project" value="UniProtKB-KW"/>
</dbReference>
<comment type="function">
    <text evidence="5">Converts 2-succinylbenzoate (OSB) to 2-succinylbenzoyl-CoA (OSB-CoA).</text>
</comment>
<evidence type="ECO:0000256" key="3">
    <source>
        <dbReference type="ARBA" id="ARBA00022741"/>
    </source>
</evidence>
<protein>
    <recommendedName>
        <fullName evidence="5">2-succinylbenzoate--CoA ligase</fullName>
        <ecNumber evidence="5">6.2.1.26</ecNumber>
    </recommendedName>
    <alternativeName>
        <fullName evidence="5">o-succinylbenzoyl-CoA synthetase</fullName>
        <shortName evidence="5">OSB-CoA synthetase</shortName>
    </alternativeName>
</protein>